<evidence type="ECO:0000256" key="1">
    <source>
        <dbReference type="ARBA" id="ARBA00008276"/>
    </source>
</evidence>
<evidence type="ECO:0000256" key="4">
    <source>
        <dbReference type="ARBA" id="ARBA00022741"/>
    </source>
</evidence>
<dbReference type="InterPro" id="IPR036615">
    <property type="entry name" value="Mur_ligase_C_dom_sf"/>
</dbReference>
<evidence type="ECO:0000313" key="7">
    <source>
        <dbReference type="EMBL" id="MFC4629868.1"/>
    </source>
</evidence>
<keyword evidence="5" id="KW-0067">ATP-binding</keyword>
<keyword evidence="3" id="KW-0479">Metal-binding</keyword>
<evidence type="ECO:0000256" key="6">
    <source>
        <dbReference type="ARBA" id="ARBA00022842"/>
    </source>
</evidence>
<keyword evidence="2" id="KW-0436">Ligase</keyword>
<protein>
    <recommendedName>
        <fullName evidence="9">Dihydrofolate synthase/folylpolyglutamate synthase</fullName>
    </recommendedName>
</protein>
<evidence type="ECO:0008006" key="9">
    <source>
        <dbReference type="Google" id="ProtNLM"/>
    </source>
</evidence>
<name>A0ABV9HJY8_9MICO</name>
<keyword evidence="6" id="KW-0460">Magnesium</keyword>
<dbReference type="PANTHER" id="PTHR11136:SF0">
    <property type="entry name" value="DIHYDROFOLATE SYNTHETASE-RELATED"/>
    <property type="match status" value="1"/>
</dbReference>
<dbReference type="InterPro" id="IPR001645">
    <property type="entry name" value="Folylpolyglutamate_synth"/>
</dbReference>
<evidence type="ECO:0000256" key="3">
    <source>
        <dbReference type="ARBA" id="ARBA00022723"/>
    </source>
</evidence>
<evidence type="ECO:0000313" key="8">
    <source>
        <dbReference type="Proteomes" id="UP001596011"/>
    </source>
</evidence>
<sequence>MTAQHLPGDAPFFEEWRTKLQGTRRSLERARAVGQALGTWDRTLPVLVVVGSKGKGTAAVHAAATLSAALVDVGRPAHTGLVSSPGLRTNRERMRFDGLAISPDEYEQLARSLVRARTAVPPTGDGYLSPTGSFTITGAAWAAGLGADVLVLEEGLGGLSDEVSLFDPLVVAVTKVFYEHGEQLGPTLDHVARDLLGIVGPGTRTIVTVPQDAEVTAIVEETAAKFGAELVTATTDSPMSVPAGLAPITRLNAAAGETAARALASALGWRVDEARVAAALASVRVPGRLSRHMLDGVPVMVDGAISPEGIAATVADYLRWHGRLDTVVASFPDTKDVAACFAELRGFERVIPSRADDYLTFTKAEALYDEVLDARTALARGVKTARTQGGGCLMIGTQSYVAIALDVLDVATETAFVPPSA</sequence>
<dbReference type="Proteomes" id="UP001596011">
    <property type="component" value="Unassembled WGS sequence"/>
</dbReference>
<reference evidence="8" key="1">
    <citation type="journal article" date="2019" name="Int. J. Syst. Evol. Microbiol.">
        <title>The Global Catalogue of Microorganisms (GCM) 10K type strain sequencing project: providing services to taxonomists for standard genome sequencing and annotation.</title>
        <authorList>
            <consortium name="The Broad Institute Genomics Platform"/>
            <consortium name="The Broad Institute Genome Sequencing Center for Infectious Disease"/>
            <person name="Wu L."/>
            <person name="Ma J."/>
        </authorList>
    </citation>
    <scope>NUCLEOTIDE SEQUENCE [LARGE SCALE GENOMIC DNA]</scope>
    <source>
        <strain evidence="8">CCUG 42722</strain>
    </source>
</reference>
<evidence type="ECO:0000256" key="2">
    <source>
        <dbReference type="ARBA" id="ARBA00022598"/>
    </source>
</evidence>
<accession>A0ABV9HJY8</accession>
<dbReference type="PANTHER" id="PTHR11136">
    <property type="entry name" value="FOLYLPOLYGLUTAMATE SYNTHASE-RELATED"/>
    <property type="match status" value="1"/>
</dbReference>
<comment type="similarity">
    <text evidence="1">Belongs to the folylpolyglutamate synthase family.</text>
</comment>
<keyword evidence="4" id="KW-0547">Nucleotide-binding</keyword>
<organism evidence="7 8">
    <name type="scientific">Promicromonospora alba</name>
    <dbReference type="NCBI Taxonomy" id="1616110"/>
    <lineage>
        <taxon>Bacteria</taxon>
        <taxon>Bacillati</taxon>
        <taxon>Actinomycetota</taxon>
        <taxon>Actinomycetes</taxon>
        <taxon>Micrococcales</taxon>
        <taxon>Promicromonosporaceae</taxon>
        <taxon>Promicromonospora</taxon>
    </lineage>
</organism>
<proteinExistence type="inferred from homology"/>
<gene>
    <name evidence="7" type="ORF">ACFO6V_16590</name>
</gene>
<dbReference type="InterPro" id="IPR036565">
    <property type="entry name" value="Mur-like_cat_sf"/>
</dbReference>
<dbReference type="RefSeq" id="WP_377137057.1">
    <property type="nucleotide sequence ID" value="NZ_JBHSFI010000005.1"/>
</dbReference>
<dbReference type="SUPFAM" id="SSF53623">
    <property type="entry name" value="MurD-like peptide ligases, catalytic domain"/>
    <property type="match status" value="1"/>
</dbReference>
<keyword evidence="8" id="KW-1185">Reference proteome</keyword>
<dbReference type="EMBL" id="JBHSFI010000005">
    <property type="protein sequence ID" value="MFC4629868.1"/>
    <property type="molecule type" value="Genomic_DNA"/>
</dbReference>
<dbReference type="Gene3D" id="3.40.1190.10">
    <property type="entry name" value="Mur-like, catalytic domain"/>
    <property type="match status" value="1"/>
</dbReference>
<dbReference type="SUPFAM" id="SSF53244">
    <property type="entry name" value="MurD-like peptide ligases, peptide-binding domain"/>
    <property type="match status" value="1"/>
</dbReference>
<evidence type="ECO:0000256" key="5">
    <source>
        <dbReference type="ARBA" id="ARBA00022840"/>
    </source>
</evidence>
<comment type="caution">
    <text evidence="7">The sequence shown here is derived from an EMBL/GenBank/DDBJ whole genome shotgun (WGS) entry which is preliminary data.</text>
</comment>